<proteinExistence type="inferred from homology"/>
<evidence type="ECO:0000259" key="12">
    <source>
        <dbReference type="Pfam" id="PF01180"/>
    </source>
</evidence>
<evidence type="ECO:0000256" key="3">
    <source>
        <dbReference type="ARBA" id="ARBA00008008"/>
    </source>
</evidence>
<dbReference type="HAMAP" id="MF_00224">
    <property type="entry name" value="DHO_dh_type1"/>
    <property type="match status" value="1"/>
</dbReference>
<dbReference type="Gene3D" id="3.20.20.70">
    <property type="entry name" value="Aldolase class I"/>
    <property type="match status" value="1"/>
</dbReference>
<comment type="similarity">
    <text evidence="3 11">Belongs to the dihydroorotate dehydrogenase family. Type 1 subfamily.</text>
</comment>
<feature type="binding site" evidence="11">
    <location>
        <begin position="274"/>
        <end position="275"/>
    </location>
    <ligand>
        <name>FMN</name>
        <dbReference type="ChEBI" id="CHEBI:58210"/>
    </ligand>
</feature>
<feature type="binding site" evidence="11">
    <location>
        <position position="29"/>
    </location>
    <ligand>
        <name>FMN</name>
        <dbReference type="ChEBI" id="CHEBI:58210"/>
    </ligand>
</feature>
<dbReference type="CDD" id="cd04740">
    <property type="entry name" value="DHOD_1B_like"/>
    <property type="match status" value="1"/>
</dbReference>
<feature type="domain" description="Dihydroorotate dehydrogenase catalytic" evidence="12">
    <location>
        <begin position="18"/>
        <end position="293"/>
    </location>
</feature>
<dbReference type="FunFam" id="3.20.20.70:FF:000027">
    <property type="entry name" value="Dihydropyrimidine dehydrogenase [NADP(+)]"/>
    <property type="match status" value="1"/>
</dbReference>
<dbReference type="EMBL" id="ABXU01000061">
    <property type="protein sequence ID" value="EEB33160.1"/>
    <property type="molecule type" value="Genomic_DNA"/>
</dbReference>
<dbReference type="PANTHER" id="PTHR48109">
    <property type="entry name" value="DIHYDROOROTATE DEHYDROGENASE (QUINONE), MITOCHONDRIAL-RELATED"/>
    <property type="match status" value="1"/>
</dbReference>
<evidence type="ECO:0000256" key="5">
    <source>
        <dbReference type="ARBA" id="ARBA00022490"/>
    </source>
</evidence>
<dbReference type="UniPathway" id="UPA00070"/>
<evidence type="ECO:0000256" key="8">
    <source>
        <dbReference type="ARBA" id="ARBA00022975"/>
    </source>
</evidence>
<feature type="active site" description="Nucleophile" evidence="11">
    <location>
        <position position="138"/>
    </location>
</feature>
<feature type="binding site" evidence="11">
    <location>
        <position position="135"/>
    </location>
    <ligand>
        <name>substrate</name>
    </ligand>
</feature>
<evidence type="ECO:0000256" key="9">
    <source>
        <dbReference type="ARBA" id="ARBA00023002"/>
    </source>
</evidence>
<dbReference type="eggNOG" id="COG0167">
    <property type="taxonomic scope" value="Bacteria"/>
</dbReference>
<dbReference type="PIRSF" id="PIRSF000164">
    <property type="entry name" value="DHO_oxidase"/>
    <property type="match status" value="1"/>
</dbReference>
<organism evidence="13 14">
    <name type="scientific">Desulfovibrio piger ATCC 29098</name>
    <dbReference type="NCBI Taxonomy" id="411464"/>
    <lineage>
        <taxon>Bacteria</taxon>
        <taxon>Pseudomonadati</taxon>
        <taxon>Thermodesulfobacteriota</taxon>
        <taxon>Desulfovibrionia</taxon>
        <taxon>Desulfovibrionales</taxon>
        <taxon>Desulfovibrionaceae</taxon>
        <taxon>Desulfovibrio</taxon>
    </lineage>
</organism>
<feature type="binding site" evidence="11">
    <location>
        <begin position="201"/>
        <end position="202"/>
    </location>
    <ligand>
        <name>substrate</name>
    </ligand>
</feature>
<dbReference type="PROSITE" id="PS00912">
    <property type="entry name" value="DHODEHASE_2"/>
    <property type="match status" value="1"/>
</dbReference>
<dbReference type="HOGENOM" id="CLU_042042_0_0_7"/>
<comment type="subcellular location">
    <subcellularLocation>
        <location evidence="1 11">Cytoplasm</location>
    </subcellularLocation>
</comment>
<feature type="binding site" evidence="11">
    <location>
        <begin position="53"/>
        <end position="54"/>
    </location>
    <ligand>
        <name>FMN</name>
        <dbReference type="ChEBI" id="CHEBI:58210"/>
    </ligand>
</feature>
<comment type="function">
    <text evidence="11">Catalyzes the conversion of dihydroorotate to orotate.</text>
</comment>
<dbReference type="InterPro" id="IPR024920">
    <property type="entry name" value="Dihydroorotate_DH_1"/>
</dbReference>
<keyword evidence="6 11" id="KW-0285">Flavoprotein</keyword>
<feature type="binding site" evidence="11">
    <location>
        <position position="200"/>
    </location>
    <ligand>
        <name>FMN</name>
        <dbReference type="ChEBI" id="CHEBI:58210"/>
    </ligand>
</feature>
<feature type="binding site" evidence="11">
    <location>
        <position position="135"/>
    </location>
    <ligand>
        <name>FMN</name>
        <dbReference type="ChEBI" id="CHEBI:58210"/>
    </ligand>
</feature>
<dbReference type="InterPro" id="IPR001295">
    <property type="entry name" value="Dihydroorotate_DH_CS"/>
</dbReference>
<reference evidence="13 14" key="1">
    <citation type="submission" date="2008-10" db="EMBL/GenBank/DDBJ databases">
        <title>Draft genome sequence of Desulvovibrio piger (ATCC 29098).</title>
        <authorList>
            <person name="Sudarsanam P."/>
            <person name="Ley R."/>
            <person name="Guruge J."/>
            <person name="Turnbaugh P.J."/>
            <person name="Mahowald M."/>
            <person name="Liep D."/>
            <person name="Gordon J."/>
        </authorList>
    </citation>
    <scope>NUCLEOTIDE SEQUENCE [LARGE SCALE GENOMIC DNA]</scope>
    <source>
        <strain evidence="13 14">ATCC 29098</strain>
    </source>
</reference>
<sequence>MNQHSMDLSVTLKGPTQSLHLKNPVLTASGTFGYGMEFAPYGDLTSLGGIIVKGLSLQPRDGNPCPRIVETTAGMLNAVGLQNDGVEAFCKEKLPRLPWQQLPVIANLYATSPAEFGELAARLNEEEGVAALEVNVSCPNVKSGGILFGQDPKLAAAVTRAARDAAPNKPLIIKLSPNVTDIALMARSVQDAGADMISCINTLSGMAVDVARRKPRLANVIGGLSGPAIKPVALRCVWQVCKAVDIPVIGLGGICSAEDVLEFILVGAHAVQIGTANFISPDRAFEIVKELPAVCRQLGVTSLDELRGSLKTA</sequence>
<keyword evidence="5 11" id="KW-0963">Cytoplasm</keyword>
<dbReference type="InterPro" id="IPR012135">
    <property type="entry name" value="Dihydroorotate_DH_1_2"/>
</dbReference>
<comment type="subunit">
    <text evidence="4">Heterotetramer of 2 PyrK and 2 PyrD type B subunits.</text>
</comment>
<dbReference type="Pfam" id="PF01180">
    <property type="entry name" value="DHO_dh"/>
    <property type="match status" value="1"/>
</dbReference>
<comment type="caution">
    <text evidence="13">The sequence shown here is derived from an EMBL/GenBank/DDBJ whole genome shotgun (WGS) entry which is preliminary data.</text>
</comment>
<keyword evidence="7 11" id="KW-0288">FMN</keyword>
<dbReference type="InterPro" id="IPR013785">
    <property type="entry name" value="Aldolase_TIM"/>
</dbReference>
<reference evidence="13 14" key="2">
    <citation type="submission" date="2008-10" db="EMBL/GenBank/DDBJ databases">
        <authorList>
            <person name="Fulton L."/>
            <person name="Clifton S."/>
            <person name="Fulton B."/>
            <person name="Xu J."/>
            <person name="Minx P."/>
            <person name="Pepin K.H."/>
            <person name="Johnson M."/>
            <person name="Bhonagiri V."/>
            <person name="Nash W.E."/>
            <person name="Mardis E.R."/>
            <person name="Wilson R.K."/>
        </authorList>
    </citation>
    <scope>NUCLEOTIDE SEQUENCE [LARGE SCALE GENOMIC DNA]</scope>
    <source>
        <strain evidence="13 14">ATCC 29098</strain>
    </source>
</reference>
<dbReference type="GO" id="GO:0006207">
    <property type="term" value="P:'de novo' pyrimidine nucleobase biosynthetic process"/>
    <property type="evidence" value="ECO:0007669"/>
    <property type="project" value="InterPro"/>
</dbReference>
<evidence type="ECO:0000256" key="4">
    <source>
        <dbReference type="ARBA" id="ARBA00011669"/>
    </source>
</evidence>
<evidence type="ECO:0000256" key="10">
    <source>
        <dbReference type="ARBA" id="ARBA00023027"/>
    </source>
</evidence>
<dbReference type="EC" id="1.3.-.-" evidence="11"/>
<gene>
    <name evidence="11" type="primary">pyrD</name>
    <name evidence="13" type="ORF">DESPIG_02027</name>
</gene>
<dbReference type="PANTHER" id="PTHR48109:SF1">
    <property type="entry name" value="DIHYDROOROTATE DEHYDROGENASE (FUMARATE)"/>
    <property type="match status" value="1"/>
</dbReference>
<feature type="binding site" evidence="11">
    <location>
        <position position="226"/>
    </location>
    <ligand>
        <name>FMN</name>
        <dbReference type="ChEBI" id="CHEBI:58210"/>
    </ligand>
</feature>
<dbReference type="AlphaFoldDB" id="B6WVB1"/>
<feature type="binding site" evidence="11">
    <location>
        <position position="107"/>
    </location>
    <ligand>
        <name>FMN</name>
        <dbReference type="ChEBI" id="CHEBI:58210"/>
    </ligand>
</feature>
<name>B6WVB1_9BACT</name>
<dbReference type="SUPFAM" id="SSF51395">
    <property type="entry name" value="FMN-linked oxidoreductases"/>
    <property type="match status" value="1"/>
</dbReference>
<dbReference type="InterPro" id="IPR033888">
    <property type="entry name" value="DHOD_1B"/>
</dbReference>
<evidence type="ECO:0000256" key="7">
    <source>
        <dbReference type="ARBA" id="ARBA00022643"/>
    </source>
</evidence>
<dbReference type="PROSITE" id="PS00911">
    <property type="entry name" value="DHODEHASE_1"/>
    <property type="match status" value="1"/>
</dbReference>
<keyword evidence="8 11" id="KW-0665">Pyrimidine biosynthesis</keyword>
<evidence type="ECO:0000313" key="13">
    <source>
        <dbReference type="EMBL" id="EEB33160.1"/>
    </source>
</evidence>
<dbReference type="GO" id="GO:0044205">
    <property type="term" value="P:'de novo' UMP biosynthetic process"/>
    <property type="evidence" value="ECO:0007669"/>
    <property type="project" value="UniProtKB-UniRule"/>
</dbReference>
<evidence type="ECO:0000256" key="2">
    <source>
        <dbReference type="ARBA" id="ARBA00004725"/>
    </source>
</evidence>
<evidence type="ECO:0000256" key="11">
    <source>
        <dbReference type="HAMAP-Rule" id="MF_00224"/>
    </source>
</evidence>
<dbReference type="NCBIfam" id="TIGR01037">
    <property type="entry name" value="pyrD_sub1_fam"/>
    <property type="match status" value="1"/>
</dbReference>
<feature type="binding site" evidence="11">
    <location>
        <begin position="77"/>
        <end position="81"/>
    </location>
    <ligand>
        <name>substrate</name>
    </ligand>
</feature>
<feature type="binding site" evidence="11">
    <location>
        <begin position="252"/>
        <end position="253"/>
    </location>
    <ligand>
        <name>FMN</name>
        <dbReference type="ChEBI" id="CHEBI:58210"/>
    </ligand>
</feature>
<dbReference type="Proteomes" id="UP000003676">
    <property type="component" value="Unassembled WGS sequence"/>
</dbReference>
<evidence type="ECO:0000256" key="1">
    <source>
        <dbReference type="ARBA" id="ARBA00004496"/>
    </source>
</evidence>
<dbReference type="GO" id="GO:0004152">
    <property type="term" value="F:dihydroorotate dehydrogenase activity"/>
    <property type="evidence" value="ECO:0007669"/>
    <property type="project" value="UniProtKB-UniRule"/>
</dbReference>
<dbReference type="GO" id="GO:0005737">
    <property type="term" value="C:cytoplasm"/>
    <property type="evidence" value="ECO:0007669"/>
    <property type="project" value="UniProtKB-SubCell"/>
</dbReference>
<evidence type="ECO:0000313" key="14">
    <source>
        <dbReference type="Proteomes" id="UP000003676"/>
    </source>
</evidence>
<dbReference type="NCBIfam" id="NF005574">
    <property type="entry name" value="PRK07259.1"/>
    <property type="match status" value="1"/>
</dbReference>
<dbReference type="InterPro" id="IPR050074">
    <property type="entry name" value="DHO_dehydrogenase"/>
</dbReference>
<accession>B6WVB1</accession>
<dbReference type="STRING" id="901.DESPIGER_2012"/>
<protein>
    <recommendedName>
        <fullName evidence="11">Dihydroorotate dehydrogenase</fullName>
        <shortName evidence="11">DHOD</shortName>
        <shortName evidence="11">DHODase</shortName>
        <shortName evidence="11">DHOdehase</shortName>
        <ecNumber evidence="11">1.3.-.-</ecNumber>
    </recommendedName>
</protein>
<comment type="cofactor">
    <cofactor evidence="11">
        <name>FMN</name>
        <dbReference type="ChEBI" id="CHEBI:58210"/>
    </cofactor>
    <text evidence="11">Binds 1 FMN per subunit.</text>
</comment>
<dbReference type="InterPro" id="IPR005720">
    <property type="entry name" value="Dihydroorotate_DH_cat"/>
</dbReference>
<keyword evidence="9 11" id="KW-0560">Oxidoreductase</keyword>
<comment type="catalytic activity">
    <reaction evidence="11">
        <text>(S)-dihydroorotate + A = orotate + AH2</text>
        <dbReference type="Rhea" id="RHEA:18073"/>
        <dbReference type="ChEBI" id="CHEBI:13193"/>
        <dbReference type="ChEBI" id="CHEBI:17499"/>
        <dbReference type="ChEBI" id="CHEBI:30839"/>
        <dbReference type="ChEBI" id="CHEBI:30864"/>
    </reaction>
</comment>
<comment type="pathway">
    <text evidence="2 11">Pyrimidine metabolism; UMP biosynthesis via de novo pathway.</text>
</comment>
<dbReference type="InterPro" id="IPR049622">
    <property type="entry name" value="Dihydroorotate_DH_I"/>
</dbReference>
<keyword evidence="10" id="KW-0520">NAD</keyword>
<feature type="binding site" evidence="11">
    <location>
        <position position="174"/>
    </location>
    <ligand>
        <name>FMN</name>
        <dbReference type="ChEBI" id="CHEBI:58210"/>
    </ligand>
</feature>
<evidence type="ECO:0000256" key="6">
    <source>
        <dbReference type="ARBA" id="ARBA00022630"/>
    </source>
</evidence>
<feature type="binding site" evidence="11">
    <location>
        <position position="53"/>
    </location>
    <ligand>
        <name>substrate</name>
    </ligand>
</feature>